<protein>
    <submittedName>
        <fullName evidence="7">Iron-siderophore ABC transporter substrate-binding protein</fullName>
    </submittedName>
</protein>
<evidence type="ECO:0000313" key="8">
    <source>
        <dbReference type="Proteomes" id="UP000298781"/>
    </source>
</evidence>
<dbReference type="GO" id="GO:1901678">
    <property type="term" value="P:iron coordination entity transport"/>
    <property type="evidence" value="ECO:0007669"/>
    <property type="project" value="UniProtKB-ARBA"/>
</dbReference>
<dbReference type="InterPro" id="IPR051313">
    <property type="entry name" value="Bact_iron-sidero_bind"/>
</dbReference>
<dbReference type="KEGG" id="pstg:E8M01_10050"/>
<dbReference type="OrthoDB" id="8370650at2"/>
<name>A0A4D7BHC1_9HYPH</name>
<dbReference type="PANTHER" id="PTHR30532">
    <property type="entry name" value="IRON III DICITRATE-BINDING PERIPLASMIC PROTEIN"/>
    <property type="match status" value="1"/>
</dbReference>
<dbReference type="Pfam" id="PF01497">
    <property type="entry name" value="Peripla_BP_2"/>
    <property type="match status" value="1"/>
</dbReference>
<evidence type="ECO:0000256" key="3">
    <source>
        <dbReference type="ARBA" id="ARBA00022448"/>
    </source>
</evidence>
<dbReference type="GO" id="GO:0030288">
    <property type="term" value="C:outer membrane-bounded periplasmic space"/>
    <property type="evidence" value="ECO:0007669"/>
    <property type="project" value="TreeGrafter"/>
</dbReference>
<comment type="similarity">
    <text evidence="2">Belongs to the bacterial solute-binding protein 8 family.</text>
</comment>
<dbReference type="Proteomes" id="UP000298781">
    <property type="component" value="Chromosome"/>
</dbReference>
<evidence type="ECO:0000256" key="4">
    <source>
        <dbReference type="ARBA" id="ARBA00022496"/>
    </source>
</evidence>
<evidence type="ECO:0000256" key="2">
    <source>
        <dbReference type="ARBA" id="ARBA00008814"/>
    </source>
</evidence>
<dbReference type="CDD" id="cd01146">
    <property type="entry name" value="FhuD"/>
    <property type="match status" value="1"/>
</dbReference>
<sequence length="278" mass="29775">MALAGPVTALAAPARRVVSLDFGLAETLLEIGVVPVGLPAIGDWADWVVEPRLPAGIADLGTALEVNLELLSDLAPDLIVTTPYQARLAQTFTRIAPVVTLPLYDAAGEPLRRASEAALRLAAITGDEGRGEALVARVDATFAGLRAKLAGARQTPIFFVNFLDARHVRVYGAKSLFQDVLDRLGLANAWTGPTNDWGFATVGIEALATRSDARLFYLEPAHDFARLSRGPLWRSLPFVKRAQVDRLPPILMFGALPSAERFARIVGDRLAPAGPDRG</sequence>
<dbReference type="Gene3D" id="3.40.50.1980">
    <property type="entry name" value="Nitrogenase molybdenum iron protein domain"/>
    <property type="match status" value="2"/>
</dbReference>
<proteinExistence type="inferred from homology"/>
<dbReference type="PANTHER" id="PTHR30532:SF1">
    <property type="entry name" value="IRON(3+)-HYDROXAMATE-BINDING PROTEIN FHUD"/>
    <property type="match status" value="1"/>
</dbReference>
<gene>
    <name evidence="7" type="ORF">E8M01_10050</name>
</gene>
<accession>A0A4D7BHC1</accession>
<dbReference type="EMBL" id="CP039690">
    <property type="protein sequence ID" value="QCI69138.1"/>
    <property type="molecule type" value="Genomic_DNA"/>
</dbReference>
<evidence type="ECO:0000259" key="6">
    <source>
        <dbReference type="PROSITE" id="PS50983"/>
    </source>
</evidence>
<keyword evidence="5" id="KW-0732">Signal</keyword>
<evidence type="ECO:0000256" key="5">
    <source>
        <dbReference type="ARBA" id="ARBA00022729"/>
    </source>
</evidence>
<reference evidence="7 8" key="1">
    <citation type="submission" date="2019-04" db="EMBL/GenBank/DDBJ databases">
        <title>Phreatobacter aquaticus sp. nov.</title>
        <authorList>
            <person name="Choi A."/>
        </authorList>
    </citation>
    <scope>NUCLEOTIDE SEQUENCE [LARGE SCALE GENOMIC DNA]</scope>
    <source>
        <strain evidence="7 8">KCTC 52518</strain>
    </source>
</reference>
<organism evidence="7 8">
    <name type="scientific">Phreatobacter stygius</name>
    <dbReference type="NCBI Taxonomy" id="1940610"/>
    <lineage>
        <taxon>Bacteria</taxon>
        <taxon>Pseudomonadati</taxon>
        <taxon>Pseudomonadota</taxon>
        <taxon>Alphaproteobacteria</taxon>
        <taxon>Hyphomicrobiales</taxon>
        <taxon>Phreatobacteraceae</taxon>
        <taxon>Phreatobacter</taxon>
    </lineage>
</organism>
<keyword evidence="4" id="KW-0406">Ion transport</keyword>
<dbReference type="AlphaFoldDB" id="A0A4D7BHC1"/>
<dbReference type="SUPFAM" id="SSF53807">
    <property type="entry name" value="Helical backbone' metal receptor"/>
    <property type="match status" value="1"/>
</dbReference>
<dbReference type="PRINTS" id="PR01715">
    <property type="entry name" value="FERRIBNDNGPP"/>
</dbReference>
<evidence type="ECO:0000256" key="1">
    <source>
        <dbReference type="ARBA" id="ARBA00004196"/>
    </source>
</evidence>
<feature type="domain" description="Fe/B12 periplasmic-binding" evidence="6">
    <location>
        <begin position="16"/>
        <end position="274"/>
    </location>
</feature>
<keyword evidence="3" id="KW-0813">Transport</keyword>
<keyword evidence="4" id="KW-0408">Iron</keyword>
<dbReference type="InterPro" id="IPR002491">
    <property type="entry name" value="ABC_transptr_periplasmic_BD"/>
</dbReference>
<keyword evidence="4" id="KW-0410">Iron transport</keyword>
<keyword evidence="8" id="KW-1185">Reference proteome</keyword>
<comment type="subcellular location">
    <subcellularLocation>
        <location evidence="1">Cell envelope</location>
    </subcellularLocation>
</comment>
<dbReference type="PROSITE" id="PS50983">
    <property type="entry name" value="FE_B12_PBP"/>
    <property type="match status" value="1"/>
</dbReference>
<evidence type="ECO:0000313" key="7">
    <source>
        <dbReference type="EMBL" id="QCI69138.1"/>
    </source>
</evidence>